<dbReference type="InterPro" id="IPR009114">
    <property type="entry name" value="Angiomotin"/>
</dbReference>
<evidence type="ECO:0000256" key="4">
    <source>
        <dbReference type="ARBA" id="ARBA00022949"/>
    </source>
</evidence>
<evidence type="ECO:0000259" key="9">
    <source>
        <dbReference type="Pfam" id="PF12240"/>
    </source>
</evidence>
<keyword evidence="5 6" id="KW-0175">Coiled coil</keyword>
<feature type="compositionally biased region" description="Pro residues" evidence="7">
    <location>
        <begin position="1096"/>
        <end position="1105"/>
    </location>
</feature>
<feature type="region of interest" description="Disordered" evidence="7">
    <location>
        <begin position="52"/>
        <end position="93"/>
    </location>
</feature>
<dbReference type="Pfam" id="PF12240">
    <property type="entry name" value="Angiomotin_C"/>
    <property type="match status" value="1"/>
</dbReference>
<name>A0AA35PMU5_9SAUR</name>
<evidence type="ECO:0000313" key="11">
    <source>
        <dbReference type="Proteomes" id="UP001178461"/>
    </source>
</evidence>
<keyword evidence="11" id="KW-1185">Reference proteome</keyword>
<keyword evidence="3" id="KW-0597">Phosphoprotein</keyword>
<dbReference type="PRINTS" id="PR01807">
    <property type="entry name" value="ANGIOMOTIN"/>
</dbReference>
<dbReference type="GO" id="GO:0005923">
    <property type="term" value="C:bicellular tight junction"/>
    <property type="evidence" value="ECO:0007669"/>
    <property type="project" value="TreeGrafter"/>
</dbReference>
<feature type="region of interest" description="Disordered" evidence="7">
    <location>
        <begin position="1089"/>
        <end position="1146"/>
    </location>
</feature>
<dbReference type="GO" id="GO:0035329">
    <property type="term" value="P:hippo signaling"/>
    <property type="evidence" value="ECO:0007669"/>
    <property type="project" value="TreeGrafter"/>
</dbReference>
<feature type="chain" id="PRO_5041281581" description="Angiomotin C-terminal domain-containing protein" evidence="8">
    <location>
        <begin position="22"/>
        <end position="1192"/>
    </location>
</feature>
<feature type="compositionally biased region" description="Low complexity" evidence="7">
    <location>
        <begin position="643"/>
        <end position="655"/>
    </location>
</feature>
<evidence type="ECO:0000256" key="8">
    <source>
        <dbReference type="SAM" id="SignalP"/>
    </source>
</evidence>
<evidence type="ECO:0000256" key="5">
    <source>
        <dbReference type="ARBA" id="ARBA00023054"/>
    </source>
</evidence>
<dbReference type="GO" id="GO:0030027">
    <property type="term" value="C:lamellipodium"/>
    <property type="evidence" value="ECO:0007669"/>
    <property type="project" value="TreeGrafter"/>
</dbReference>
<feature type="domain" description="Angiomotin C-terminal" evidence="9">
    <location>
        <begin position="855"/>
        <end position="1059"/>
    </location>
</feature>
<gene>
    <name evidence="10" type="ORF">PODLI_1B008050</name>
</gene>
<dbReference type="GO" id="GO:0005886">
    <property type="term" value="C:plasma membrane"/>
    <property type="evidence" value="ECO:0007669"/>
    <property type="project" value="TreeGrafter"/>
</dbReference>
<keyword evidence="4" id="KW-0965">Cell junction</keyword>
<dbReference type="EMBL" id="OX395140">
    <property type="protein sequence ID" value="CAI5793914.1"/>
    <property type="molecule type" value="Genomic_DNA"/>
</dbReference>
<keyword evidence="8" id="KW-0732">Signal</keyword>
<feature type="region of interest" description="Disordered" evidence="7">
    <location>
        <begin position="1023"/>
        <end position="1066"/>
    </location>
</feature>
<feature type="region of interest" description="Disordered" evidence="7">
    <location>
        <begin position="469"/>
        <end position="612"/>
    </location>
</feature>
<protein>
    <recommendedName>
        <fullName evidence="9">Angiomotin C-terminal domain-containing protein</fullName>
    </recommendedName>
</protein>
<sequence>MALGLLCEIVCILVELNSALSRDKILQQNQEPFAKPTPEGRCLRPGSFATLSAAKARDDKRTVSRLPPSPSLPMSATGRPGSQRKSAAGPARASEQAACGFGQTFLPASPSKPLVSKAAAVALKSSGGGRVRSAQRRWRWGACGRSAERLRARGERRSGVWHQQQASESFLPPRERGDGPPARFCLSPGQRQQLPLRLQRKRPFSSLFARDKLSRRNGRPYHPTLAFLQRHRFRPFGPPPPPPVMLGRAQNFLKFCFLRSRAACAPPFAFHPRGLTVEMRNSDEQTATTVLQRLLQEQLRYGNPNDSRNLLALHHQATGNAPTFASNGSPGAPSEGLSPQDHQAGAHVARQEPQGQEIQMDNSVMEKQLSPRLQNSEDLPTYEEAKVQSQYFRGQQHASVGAAFYVTGVSNQKMRTEGRPTVQRVSPGKVHQDEGLKDLKQGHVRSLSERLMQLSLATSGVKAHAPVTSAPLSPLSSQQTNDFYKNSVTAPPQPNMKGMEHRGPPPEYPYKNMPTPPMSCKQMDPGHFYSDHRLGQQGRADGPLMRYQHPPEYGSFRQNPEHQLQQRPPHHHSPTSSLTSLGSMTLLQSLPPSRVSPSQPPNTPVQGDPFSQQRTQQLYLPSHVHQGELYRLCQPVVGQPQQHFQQQQQMQMQQQHHQHQQGDSYSALSRPQPTPSPYQQMPVDPFAIVSRAQQMVEILSDENRALRQELEGCYEKVARLQKLETEIQQVSEAYNNLEKSSTKRETLEKTMRNKLEGEIRRLHDFNRDLRERMETANKQLAEKEGSEDNKKTICQLFAQNKETQREKEKLEIELAGVRSANEEQRRHIEIRDQALNNAQAKVVKLEEELKKKQVYVEKVEKMQQALVQLQAACEKREQLEHRLRTRLERELESLRMQQRQGTSQPASVSEYNATALMELLREKEERILALEADMTKWEQKYLEESVMRQFALDAAATVAAQRDTTVISHSPNASYDTSLEARIQKEEEEILMANRRCLDMEGRIKTLHAQIIEKDAMIKVLQQRSRKEASKTDQLSSMRPAKSLMSISNTGSGLLSHSSTLSSTPILEDKREDKSWKGSLGVLLGTECRSESIPSTPSPILPSPPLLFAHSKTGSRDCSTQTDRGSEQSKVSASSSSSALPPVQGRLPAMNLTYTSDKADTPVFHSNTLERKNPAQNLGQDLNDAEMVEYLI</sequence>
<feature type="region of interest" description="Disordered" evidence="7">
    <location>
        <begin position="156"/>
        <end position="182"/>
    </location>
</feature>
<feature type="compositionally biased region" description="Polar residues" evidence="7">
    <location>
        <begin position="319"/>
        <end position="329"/>
    </location>
</feature>
<dbReference type="Proteomes" id="UP001178461">
    <property type="component" value="Chromosome Z"/>
</dbReference>
<reference evidence="10" key="1">
    <citation type="submission" date="2022-12" db="EMBL/GenBank/DDBJ databases">
        <authorList>
            <person name="Alioto T."/>
            <person name="Alioto T."/>
            <person name="Gomez Garrido J."/>
        </authorList>
    </citation>
    <scope>NUCLEOTIDE SEQUENCE</scope>
</reference>
<evidence type="ECO:0000256" key="1">
    <source>
        <dbReference type="ARBA" id="ARBA00004282"/>
    </source>
</evidence>
<dbReference type="GO" id="GO:0031410">
    <property type="term" value="C:cytoplasmic vesicle"/>
    <property type="evidence" value="ECO:0007669"/>
    <property type="project" value="TreeGrafter"/>
</dbReference>
<evidence type="ECO:0000256" key="7">
    <source>
        <dbReference type="SAM" id="MobiDB-lite"/>
    </source>
</evidence>
<dbReference type="GO" id="GO:0001525">
    <property type="term" value="P:angiogenesis"/>
    <property type="evidence" value="ECO:0007669"/>
    <property type="project" value="TreeGrafter"/>
</dbReference>
<feature type="coiled-coil region" evidence="6">
    <location>
        <begin position="913"/>
        <end position="940"/>
    </location>
</feature>
<dbReference type="AlphaFoldDB" id="A0AA35PMU5"/>
<feature type="compositionally biased region" description="Polar residues" evidence="7">
    <location>
        <begin position="1116"/>
        <end position="1131"/>
    </location>
</feature>
<dbReference type="PANTHER" id="PTHR14826">
    <property type="entry name" value="ANGIOMOTIN"/>
    <property type="match status" value="1"/>
</dbReference>
<feature type="compositionally biased region" description="Low complexity" evidence="7">
    <location>
        <begin position="1048"/>
        <end position="1064"/>
    </location>
</feature>
<feature type="region of interest" description="Disordered" evidence="7">
    <location>
        <begin position="643"/>
        <end position="677"/>
    </location>
</feature>
<accession>A0AA35PMU5</accession>
<feature type="region of interest" description="Disordered" evidence="7">
    <location>
        <begin position="319"/>
        <end position="357"/>
    </location>
</feature>
<proteinExistence type="inferred from homology"/>
<dbReference type="GO" id="GO:0030036">
    <property type="term" value="P:actin cytoskeleton organization"/>
    <property type="evidence" value="ECO:0007669"/>
    <property type="project" value="TreeGrafter"/>
</dbReference>
<feature type="coiled-coil region" evidence="6">
    <location>
        <begin position="689"/>
        <end position="882"/>
    </location>
</feature>
<evidence type="ECO:0000256" key="6">
    <source>
        <dbReference type="SAM" id="Coils"/>
    </source>
</evidence>
<feature type="compositionally biased region" description="Polar residues" evidence="7">
    <location>
        <begin position="470"/>
        <end position="490"/>
    </location>
</feature>
<evidence type="ECO:0000256" key="3">
    <source>
        <dbReference type="ARBA" id="ARBA00022553"/>
    </source>
</evidence>
<organism evidence="10 11">
    <name type="scientific">Podarcis lilfordi</name>
    <name type="common">Lilford's wall lizard</name>
    <dbReference type="NCBI Taxonomy" id="74358"/>
    <lineage>
        <taxon>Eukaryota</taxon>
        <taxon>Metazoa</taxon>
        <taxon>Chordata</taxon>
        <taxon>Craniata</taxon>
        <taxon>Vertebrata</taxon>
        <taxon>Euteleostomi</taxon>
        <taxon>Lepidosauria</taxon>
        <taxon>Squamata</taxon>
        <taxon>Bifurcata</taxon>
        <taxon>Unidentata</taxon>
        <taxon>Episquamata</taxon>
        <taxon>Laterata</taxon>
        <taxon>Lacertibaenia</taxon>
        <taxon>Lacertidae</taxon>
        <taxon>Podarcis</taxon>
    </lineage>
</organism>
<dbReference type="GO" id="GO:0038023">
    <property type="term" value="F:signaling receptor activity"/>
    <property type="evidence" value="ECO:0007669"/>
    <property type="project" value="TreeGrafter"/>
</dbReference>
<feature type="compositionally biased region" description="Low complexity" evidence="7">
    <location>
        <begin position="574"/>
        <end position="590"/>
    </location>
</feature>
<dbReference type="InterPro" id="IPR051747">
    <property type="entry name" value="Angiomotin-like"/>
</dbReference>
<evidence type="ECO:0000313" key="10">
    <source>
        <dbReference type="EMBL" id="CAI5793914.1"/>
    </source>
</evidence>
<dbReference type="GO" id="GO:0030334">
    <property type="term" value="P:regulation of cell migration"/>
    <property type="evidence" value="ECO:0007669"/>
    <property type="project" value="TreeGrafter"/>
</dbReference>
<evidence type="ECO:0000256" key="2">
    <source>
        <dbReference type="ARBA" id="ARBA00010300"/>
    </source>
</evidence>
<feature type="signal peptide" evidence="8">
    <location>
        <begin position="1"/>
        <end position="21"/>
    </location>
</feature>
<comment type="similarity">
    <text evidence="2">Belongs to the angiomotin family.</text>
</comment>
<dbReference type="PANTHER" id="PTHR14826:SF6">
    <property type="entry name" value="ANGIOMOTIN"/>
    <property type="match status" value="1"/>
</dbReference>
<dbReference type="GO" id="GO:0003365">
    <property type="term" value="P:establishment of cell polarity involved in ameboidal cell migration"/>
    <property type="evidence" value="ECO:0007669"/>
    <property type="project" value="TreeGrafter"/>
</dbReference>
<dbReference type="InterPro" id="IPR024646">
    <property type="entry name" value="Angiomotin_C"/>
</dbReference>
<comment type="subcellular location">
    <subcellularLocation>
        <location evidence="1">Cell junction</location>
    </subcellularLocation>
</comment>